<keyword evidence="2" id="KW-1185">Reference proteome</keyword>
<dbReference type="AlphaFoldDB" id="A0A3S4ZZK9"/>
<reference evidence="1" key="1">
    <citation type="submission" date="2018-11" db="EMBL/GenBank/DDBJ databases">
        <authorList>
            <consortium name="Pathogen Informatics"/>
        </authorList>
    </citation>
    <scope>NUCLEOTIDE SEQUENCE</scope>
</reference>
<dbReference type="EMBL" id="CAAALY010026284">
    <property type="protein sequence ID" value="VEL15884.1"/>
    <property type="molecule type" value="Genomic_DNA"/>
</dbReference>
<evidence type="ECO:0000313" key="1">
    <source>
        <dbReference type="EMBL" id="VEL15884.1"/>
    </source>
</evidence>
<comment type="caution">
    <text evidence="1">The sequence shown here is derived from an EMBL/GenBank/DDBJ whole genome shotgun (WGS) entry which is preliminary data.</text>
</comment>
<protein>
    <submittedName>
        <fullName evidence="1">Uncharacterized protein</fullName>
    </submittedName>
</protein>
<accession>A0A3S4ZZK9</accession>
<proteinExistence type="predicted"/>
<gene>
    <name evidence="1" type="ORF">PXEA_LOCUS9324</name>
</gene>
<evidence type="ECO:0000313" key="2">
    <source>
        <dbReference type="Proteomes" id="UP000784294"/>
    </source>
</evidence>
<sequence length="562" mass="62888">MCQEALNLTLTLVRLSDPSTSKFGRLINSLLEFGFVTPGYLNCLSQCWLIQYCDRHKWGSQSNKIVTNSRRLQLIARLILHPVFSLCASFSSSGRPGCRNSLQYSCLKFPSTLHPTCRKSKTNYLCRYKPILSCSIRGLLGLESRSRARSWIETKTNWNSRLKSFSSRRLSTAPLQCLIHLMVVIILRPWGWRMPLLDTGELRRYLSQQQRDVVASNLARLALFRASCFDSNLEQLSVPHKFGETRKPSAAVCIVPDYARPGLEYSPVSIWFARVRRRLSVLSFYPRTCQAVLFDAIVTFPQIGQETTAVQILAEQVLPWISPSECDYTYLPVHSVPWNPLPLHGLLKCPQFSTVIADFLPTLLTSLISRAVGIDKPRLTASEFVKQISSYRSDSLSGPGLFQLLLLNSARGLLDAGHLLSEVASFLVAIHSSLLSTSSPSSVENIQIDAEEASEFALNTDRDSLEMLQRSLAQACIKVAAVCLPMTTDSPSFQLGVGSLRFLAIRAIRCRLRVYLDLRWSSADAALTRIRPIWGGISSLLRTKCLPLPASDLAALIRFPFK</sequence>
<organism evidence="1 2">
    <name type="scientific">Protopolystoma xenopodis</name>
    <dbReference type="NCBI Taxonomy" id="117903"/>
    <lineage>
        <taxon>Eukaryota</taxon>
        <taxon>Metazoa</taxon>
        <taxon>Spiralia</taxon>
        <taxon>Lophotrochozoa</taxon>
        <taxon>Platyhelminthes</taxon>
        <taxon>Monogenea</taxon>
        <taxon>Polyopisthocotylea</taxon>
        <taxon>Polystomatidea</taxon>
        <taxon>Polystomatidae</taxon>
        <taxon>Protopolystoma</taxon>
    </lineage>
</organism>
<dbReference type="Proteomes" id="UP000784294">
    <property type="component" value="Unassembled WGS sequence"/>
</dbReference>
<name>A0A3S4ZZK9_9PLAT</name>